<dbReference type="Pfam" id="PF18844">
    <property type="entry name" value="baeRF_family2"/>
    <property type="match status" value="1"/>
</dbReference>
<sequence length="360" mass="37993">MHVAFLRPLYERTGPWASVYLDASRNTEHAAAALELRWQAARAVIEEDGCGPGTADALEAAVLGHPVRGGPYGLAGFATGGQAVLVRDLPAPPRRAIAAFGPLPHVMPLLAQLGESIPYVRVLVDRTGGRIEAVDADRLVHSASVEGHEVFPLHRVKVGGWSQPRYQRAAHVSWERNAGDVAEAVTAAARQCDAEIVVVAGDPQARPLLIGRLPEYWQERVVPTDAGAGATLDDATVRAIAERATANAQDAVNRFRGTDAGGLPAVVRALQRGQVDTLLIADDPSSTARLWVGPGPAQLSFDRAQLEAMGVAAPQRDRADAALVRAVVCSDAGLVFAAPDEVPAEGGVAALLRYADVRSR</sequence>
<evidence type="ECO:0008006" key="3">
    <source>
        <dbReference type="Google" id="ProtNLM"/>
    </source>
</evidence>
<reference evidence="1" key="2">
    <citation type="submission" date="2020-09" db="EMBL/GenBank/DDBJ databases">
        <authorList>
            <person name="Sun Q."/>
            <person name="Ohkuma M."/>
        </authorList>
    </citation>
    <scope>NUCLEOTIDE SEQUENCE</scope>
    <source>
        <strain evidence="1">JCM 19831</strain>
    </source>
</reference>
<name>A0A917TZW7_9ACTN</name>
<protein>
    <recommendedName>
        <fullName evidence="3">Peptide chain release factor 1</fullName>
    </recommendedName>
</protein>
<evidence type="ECO:0000313" key="1">
    <source>
        <dbReference type="EMBL" id="GGM45342.1"/>
    </source>
</evidence>
<dbReference type="RefSeq" id="WP_190252700.1">
    <property type="nucleotide sequence ID" value="NZ_BMPI01000027.1"/>
</dbReference>
<gene>
    <name evidence="1" type="ORF">GCM10007977_053620</name>
</gene>
<organism evidence="1 2">
    <name type="scientific">Dactylosporangium sucinum</name>
    <dbReference type="NCBI Taxonomy" id="1424081"/>
    <lineage>
        <taxon>Bacteria</taxon>
        <taxon>Bacillati</taxon>
        <taxon>Actinomycetota</taxon>
        <taxon>Actinomycetes</taxon>
        <taxon>Micromonosporales</taxon>
        <taxon>Micromonosporaceae</taxon>
        <taxon>Dactylosporangium</taxon>
    </lineage>
</organism>
<dbReference type="InterPro" id="IPR040701">
    <property type="entry name" value="Bact_RF_family2"/>
</dbReference>
<dbReference type="EMBL" id="BMPI01000027">
    <property type="protein sequence ID" value="GGM45342.1"/>
    <property type="molecule type" value="Genomic_DNA"/>
</dbReference>
<dbReference type="AlphaFoldDB" id="A0A917TZW7"/>
<evidence type="ECO:0000313" key="2">
    <source>
        <dbReference type="Proteomes" id="UP000642070"/>
    </source>
</evidence>
<proteinExistence type="predicted"/>
<dbReference type="SUPFAM" id="SSF53137">
    <property type="entry name" value="Translational machinery components"/>
    <property type="match status" value="1"/>
</dbReference>
<keyword evidence="2" id="KW-1185">Reference proteome</keyword>
<dbReference type="InterPro" id="IPR042226">
    <property type="entry name" value="eFR1_2_sf"/>
</dbReference>
<comment type="caution">
    <text evidence="1">The sequence shown here is derived from an EMBL/GenBank/DDBJ whole genome shotgun (WGS) entry which is preliminary data.</text>
</comment>
<reference evidence="1" key="1">
    <citation type="journal article" date="2014" name="Int. J. Syst. Evol. Microbiol.">
        <title>Complete genome sequence of Corynebacterium casei LMG S-19264T (=DSM 44701T), isolated from a smear-ripened cheese.</title>
        <authorList>
            <consortium name="US DOE Joint Genome Institute (JGI-PGF)"/>
            <person name="Walter F."/>
            <person name="Albersmeier A."/>
            <person name="Kalinowski J."/>
            <person name="Ruckert C."/>
        </authorList>
    </citation>
    <scope>NUCLEOTIDE SEQUENCE</scope>
    <source>
        <strain evidence="1">JCM 19831</strain>
    </source>
</reference>
<dbReference type="Proteomes" id="UP000642070">
    <property type="component" value="Unassembled WGS sequence"/>
</dbReference>
<dbReference type="Gene3D" id="3.30.420.60">
    <property type="entry name" value="eRF1 domain 2"/>
    <property type="match status" value="1"/>
</dbReference>
<accession>A0A917TZW7</accession>